<reference evidence="5 6" key="1">
    <citation type="submission" date="2016-10" db="EMBL/GenBank/DDBJ databases">
        <title>Complete Genome Sequence of the Nonylphenol-Degrading Bacterium Sphingobium cloacae JCM 10874T.</title>
        <authorList>
            <person name="Ootsuka M."/>
            <person name="Nishizawa T."/>
            <person name="Ohta H."/>
        </authorList>
    </citation>
    <scope>NUCLEOTIDE SEQUENCE [LARGE SCALE GENOMIC DNA]</scope>
    <source>
        <strain evidence="5 6">JCM 10874</strain>
    </source>
</reference>
<dbReference type="EMBL" id="AP017655">
    <property type="protein sequence ID" value="BAV63353.1"/>
    <property type="molecule type" value="Genomic_DNA"/>
</dbReference>
<dbReference type="SMART" id="SM00347">
    <property type="entry name" value="HTH_MARR"/>
    <property type="match status" value="1"/>
</dbReference>
<dbReference type="AlphaFoldDB" id="A0A1E1EYL9"/>
<evidence type="ECO:0000313" key="5">
    <source>
        <dbReference type="EMBL" id="BAV63353.1"/>
    </source>
</evidence>
<organism evidence="5 6">
    <name type="scientific">Sphingobium cloacae</name>
    <dbReference type="NCBI Taxonomy" id="120107"/>
    <lineage>
        <taxon>Bacteria</taxon>
        <taxon>Pseudomonadati</taxon>
        <taxon>Pseudomonadota</taxon>
        <taxon>Alphaproteobacteria</taxon>
        <taxon>Sphingomonadales</taxon>
        <taxon>Sphingomonadaceae</taxon>
        <taxon>Sphingobium</taxon>
    </lineage>
</organism>
<dbReference type="PROSITE" id="PS01117">
    <property type="entry name" value="HTH_MARR_1"/>
    <property type="match status" value="1"/>
</dbReference>
<dbReference type="PANTHER" id="PTHR33164:SF57">
    <property type="entry name" value="MARR-FAMILY TRANSCRIPTIONAL REGULATOR"/>
    <property type="match status" value="1"/>
</dbReference>
<dbReference type="InterPro" id="IPR000835">
    <property type="entry name" value="HTH_MarR-typ"/>
</dbReference>
<dbReference type="Proteomes" id="UP000218272">
    <property type="component" value="Chromosome SCLO_1"/>
</dbReference>
<dbReference type="InterPro" id="IPR023187">
    <property type="entry name" value="Tscrpt_reg_MarR-type_CS"/>
</dbReference>
<dbReference type="InterPro" id="IPR036390">
    <property type="entry name" value="WH_DNA-bd_sf"/>
</dbReference>
<keyword evidence="1" id="KW-0805">Transcription regulation</keyword>
<dbReference type="GO" id="GO:0003700">
    <property type="term" value="F:DNA-binding transcription factor activity"/>
    <property type="evidence" value="ECO:0007669"/>
    <property type="project" value="InterPro"/>
</dbReference>
<dbReference type="SUPFAM" id="SSF46785">
    <property type="entry name" value="Winged helix' DNA-binding domain"/>
    <property type="match status" value="1"/>
</dbReference>
<proteinExistence type="predicted"/>
<dbReference type="PANTHER" id="PTHR33164">
    <property type="entry name" value="TRANSCRIPTIONAL REGULATOR, MARR FAMILY"/>
    <property type="match status" value="1"/>
</dbReference>
<dbReference type="Gene3D" id="1.10.10.10">
    <property type="entry name" value="Winged helix-like DNA-binding domain superfamily/Winged helix DNA-binding domain"/>
    <property type="match status" value="1"/>
</dbReference>
<name>A0A1E1EYL9_9SPHN</name>
<protein>
    <submittedName>
        <fullName evidence="5">Transcriptional regulatory protein</fullName>
    </submittedName>
</protein>
<dbReference type="GO" id="GO:0006950">
    <property type="term" value="P:response to stress"/>
    <property type="evidence" value="ECO:0007669"/>
    <property type="project" value="TreeGrafter"/>
</dbReference>
<evidence type="ECO:0000256" key="1">
    <source>
        <dbReference type="ARBA" id="ARBA00023015"/>
    </source>
</evidence>
<dbReference type="InterPro" id="IPR036388">
    <property type="entry name" value="WH-like_DNA-bd_sf"/>
</dbReference>
<evidence type="ECO:0000256" key="2">
    <source>
        <dbReference type="ARBA" id="ARBA00023125"/>
    </source>
</evidence>
<dbReference type="Pfam" id="PF12802">
    <property type="entry name" value="MarR_2"/>
    <property type="match status" value="1"/>
</dbReference>
<accession>A0A1E1EYL9</accession>
<dbReference type="GO" id="GO:0003677">
    <property type="term" value="F:DNA binding"/>
    <property type="evidence" value="ECO:0007669"/>
    <property type="project" value="UniProtKB-KW"/>
</dbReference>
<dbReference type="PRINTS" id="PR00598">
    <property type="entry name" value="HTHMARR"/>
</dbReference>
<evidence type="ECO:0000259" key="4">
    <source>
        <dbReference type="PROSITE" id="PS50995"/>
    </source>
</evidence>
<sequence>MPVQTHMTICPSKVPIMTQTGQSGTQSSEYHDPLSNIETRIWLRLLTLQGTIYARLNRIFLDQFGISIAKFDVLAQLHRFGDNLSQGELSERLKVTGGNVTGLVRRLVADGLITREMSASDRRSFVVSLTPKGRAVFEAARDMHDALLRDWFGGLSPDDLKSALDILNLLSSETQAKIR</sequence>
<gene>
    <name evidence="5" type="ORF">SCLO_1003130</name>
</gene>
<dbReference type="KEGG" id="sclo:SCLO_1003130"/>
<evidence type="ECO:0000256" key="3">
    <source>
        <dbReference type="ARBA" id="ARBA00023163"/>
    </source>
</evidence>
<evidence type="ECO:0000313" key="6">
    <source>
        <dbReference type="Proteomes" id="UP000218272"/>
    </source>
</evidence>
<dbReference type="PROSITE" id="PS50995">
    <property type="entry name" value="HTH_MARR_2"/>
    <property type="match status" value="1"/>
</dbReference>
<keyword evidence="6" id="KW-1185">Reference proteome</keyword>
<keyword evidence="3" id="KW-0804">Transcription</keyword>
<feature type="domain" description="HTH marR-type" evidence="4">
    <location>
        <begin position="38"/>
        <end position="172"/>
    </location>
</feature>
<dbReference type="InterPro" id="IPR039422">
    <property type="entry name" value="MarR/SlyA-like"/>
</dbReference>
<keyword evidence="2" id="KW-0238">DNA-binding</keyword>